<proteinExistence type="predicted"/>
<keyword evidence="2" id="KW-1185">Reference proteome</keyword>
<accession>A0ACB9QJW9</accession>
<sequence>MRPVHAEELLKEEEMRKEAASQLDALYNDIEQAIEEHEKDNQDSAATVVAEKWIEASYWKNKAEFDLYHSLIKRVAFSPRRAQQSKDVNNNKEKTSSRSADIELVCWGDVVEKGSLSGKNW</sequence>
<dbReference type="Proteomes" id="UP001057402">
    <property type="component" value="Chromosome 6"/>
</dbReference>
<name>A0ACB9QJW9_9MYRT</name>
<comment type="caution">
    <text evidence="1">The sequence shown here is derived from an EMBL/GenBank/DDBJ whole genome shotgun (WGS) entry which is preliminary data.</text>
</comment>
<dbReference type="EMBL" id="CM042885">
    <property type="protein sequence ID" value="KAI4367048.1"/>
    <property type="molecule type" value="Genomic_DNA"/>
</dbReference>
<protein>
    <submittedName>
        <fullName evidence="1">Uncharacterized protein</fullName>
    </submittedName>
</protein>
<gene>
    <name evidence="1" type="ORF">MLD38_022830</name>
</gene>
<evidence type="ECO:0000313" key="2">
    <source>
        <dbReference type="Proteomes" id="UP001057402"/>
    </source>
</evidence>
<reference evidence="2" key="1">
    <citation type="journal article" date="2023" name="Front. Plant Sci.">
        <title>Chromosomal-level genome assembly of Melastoma candidum provides insights into trichome evolution.</title>
        <authorList>
            <person name="Zhong Y."/>
            <person name="Wu W."/>
            <person name="Sun C."/>
            <person name="Zou P."/>
            <person name="Liu Y."/>
            <person name="Dai S."/>
            <person name="Zhou R."/>
        </authorList>
    </citation>
    <scope>NUCLEOTIDE SEQUENCE [LARGE SCALE GENOMIC DNA]</scope>
</reference>
<organism evidence="1 2">
    <name type="scientific">Melastoma candidum</name>
    <dbReference type="NCBI Taxonomy" id="119954"/>
    <lineage>
        <taxon>Eukaryota</taxon>
        <taxon>Viridiplantae</taxon>
        <taxon>Streptophyta</taxon>
        <taxon>Embryophyta</taxon>
        <taxon>Tracheophyta</taxon>
        <taxon>Spermatophyta</taxon>
        <taxon>Magnoliopsida</taxon>
        <taxon>eudicotyledons</taxon>
        <taxon>Gunneridae</taxon>
        <taxon>Pentapetalae</taxon>
        <taxon>rosids</taxon>
        <taxon>malvids</taxon>
        <taxon>Myrtales</taxon>
        <taxon>Melastomataceae</taxon>
        <taxon>Melastomatoideae</taxon>
        <taxon>Melastomateae</taxon>
        <taxon>Melastoma</taxon>
    </lineage>
</organism>
<evidence type="ECO:0000313" key="1">
    <source>
        <dbReference type="EMBL" id="KAI4367048.1"/>
    </source>
</evidence>